<evidence type="ECO:0000256" key="1">
    <source>
        <dbReference type="SAM" id="MobiDB-lite"/>
    </source>
</evidence>
<feature type="compositionally biased region" description="Low complexity" evidence="1">
    <location>
        <begin position="484"/>
        <end position="502"/>
    </location>
</feature>
<feature type="compositionally biased region" description="Polar residues" evidence="1">
    <location>
        <begin position="367"/>
        <end position="378"/>
    </location>
</feature>
<feature type="compositionally biased region" description="Polar residues" evidence="1">
    <location>
        <begin position="602"/>
        <end position="611"/>
    </location>
</feature>
<accession>A0A9P1DDR7</accession>
<dbReference type="EMBL" id="CAMXCT010004201">
    <property type="protein sequence ID" value="CAI4008108.1"/>
    <property type="molecule type" value="Genomic_DNA"/>
</dbReference>
<feature type="compositionally biased region" description="Polar residues" evidence="1">
    <location>
        <begin position="419"/>
        <end position="428"/>
    </location>
</feature>
<feature type="compositionally biased region" description="Polar residues" evidence="1">
    <location>
        <begin position="503"/>
        <end position="512"/>
    </location>
</feature>
<evidence type="ECO:0000313" key="3">
    <source>
        <dbReference type="EMBL" id="CAL4795420.1"/>
    </source>
</evidence>
<dbReference type="Proteomes" id="UP001152797">
    <property type="component" value="Unassembled WGS sequence"/>
</dbReference>
<feature type="compositionally biased region" description="Low complexity" evidence="1">
    <location>
        <begin position="534"/>
        <end position="552"/>
    </location>
</feature>
<evidence type="ECO:0000313" key="4">
    <source>
        <dbReference type="Proteomes" id="UP001152797"/>
    </source>
</evidence>
<feature type="compositionally biased region" description="Polar residues" evidence="1">
    <location>
        <begin position="652"/>
        <end position="661"/>
    </location>
</feature>
<proteinExistence type="predicted"/>
<organism evidence="2">
    <name type="scientific">Cladocopium goreaui</name>
    <dbReference type="NCBI Taxonomy" id="2562237"/>
    <lineage>
        <taxon>Eukaryota</taxon>
        <taxon>Sar</taxon>
        <taxon>Alveolata</taxon>
        <taxon>Dinophyceae</taxon>
        <taxon>Suessiales</taxon>
        <taxon>Symbiodiniaceae</taxon>
        <taxon>Cladocopium</taxon>
    </lineage>
</organism>
<feature type="compositionally biased region" description="Low complexity" evidence="1">
    <location>
        <begin position="356"/>
        <end position="366"/>
    </location>
</feature>
<feature type="compositionally biased region" description="Polar residues" evidence="1">
    <location>
        <begin position="701"/>
        <end position="710"/>
    </location>
</feature>
<feature type="compositionally biased region" description="Low complexity" evidence="1">
    <location>
        <begin position="583"/>
        <end position="601"/>
    </location>
</feature>
<feature type="compositionally biased region" description="Polar residues" evidence="1">
    <location>
        <begin position="553"/>
        <end position="562"/>
    </location>
</feature>
<keyword evidence="4" id="KW-1185">Reference proteome</keyword>
<reference evidence="3 4" key="2">
    <citation type="submission" date="2024-05" db="EMBL/GenBank/DDBJ databases">
        <authorList>
            <person name="Chen Y."/>
            <person name="Shah S."/>
            <person name="Dougan E. K."/>
            <person name="Thang M."/>
            <person name="Chan C."/>
        </authorList>
    </citation>
    <scope>NUCLEOTIDE SEQUENCE [LARGE SCALE GENOMIC DNA]</scope>
</reference>
<feature type="compositionally biased region" description="Low complexity" evidence="1">
    <location>
        <begin position="633"/>
        <end position="651"/>
    </location>
</feature>
<feature type="compositionally biased region" description="Low complexity" evidence="1">
    <location>
        <begin position="682"/>
        <end position="700"/>
    </location>
</feature>
<comment type="caution">
    <text evidence="2">The sequence shown here is derived from an EMBL/GenBank/DDBJ whole genome shotgun (WGS) entry which is preliminary data.</text>
</comment>
<dbReference type="AlphaFoldDB" id="A0A9P1DDR7"/>
<feature type="region of interest" description="Disordered" evidence="1">
    <location>
        <begin position="264"/>
        <end position="285"/>
    </location>
</feature>
<name>A0A9P1DDR7_9DINO</name>
<gene>
    <name evidence="2" type="ORF">C1SCF055_LOCUS33582</name>
</gene>
<evidence type="ECO:0000313" key="2">
    <source>
        <dbReference type="EMBL" id="CAI4008108.1"/>
    </source>
</evidence>
<dbReference type="EMBL" id="CAMXCT020004201">
    <property type="protein sequence ID" value="CAL1161483.1"/>
    <property type="molecule type" value="Genomic_DNA"/>
</dbReference>
<feature type="compositionally biased region" description="Low complexity" evidence="1">
    <location>
        <begin position="734"/>
        <end position="753"/>
    </location>
</feature>
<protein>
    <submittedName>
        <fullName evidence="3">Mucin-2 isoform X1</fullName>
    </submittedName>
</protein>
<feature type="region of interest" description="Disordered" evidence="1">
    <location>
        <begin position="342"/>
        <end position="812"/>
    </location>
</feature>
<dbReference type="EMBL" id="CAMXCT030004201">
    <property type="protein sequence ID" value="CAL4795420.1"/>
    <property type="molecule type" value="Genomic_DNA"/>
</dbReference>
<reference evidence="2" key="1">
    <citation type="submission" date="2022-10" db="EMBL/GenBank/DDBJ databases">
        <authorList>
            <person name="Chen Y."/>
            <person name="Dougan E. K."/>
            <person name="Chan C."/>
            <person name="Rhodes N."/>
            <person name="Thang M."/>
        </authorList>
    </citation>
    <scope>NUCLEOTIDE SEQUENCE</scope>
</reference>
<sequence length="855" mass="83951">MAVVANAFADHEPSGGGALSLEETLKSDMAAMAAMEEQLENTHRQRRQRIAGLLARARNFTGGRAPAMDDRLNGHMAEMGGGPAANDGSQLFHHGGAAMAAVSGIFSSADMASGPSGQDDWERGAGSAVSAPVDQFRGHVAATFDARPNGHGAEMGGGPAAGDVSDLFRAGGAAMPAVSGLFSSADMASGPSGQDDWERGAGSAISAPAGFEHPGGHAAATFAARPNGHGAEMGGGPAAGDVSDLFRAGGAAMPAVSGLFSSADMASGPSGQDDWERGAGSAISAPAGFEHTGGHAAATFAVRPDGHGAEMGGGPAAGDVSDLFRAGGAAMPAVSGLFSSADMASGPSGQDDWERGAGSAASASAAQPTTPVDTSSWFDQGAGSGQPKDVSSLFADDPESVPAQASQAPPPVAQAAQPTTSVDTSSWFDQAAGGGQPKDVSSLFADDPESVPAQASQAPPPVAQGAGGGQPKDVSSLFADDPESVPAQASQAPPPVAQAAQPTTSVDTSSWFDQGAGGGQPKDVSSLFADDPGSVPAQASLAPPPVAQAAQPTTSVDTSSWFDQGGGGQPKDVSSLFADDPGSVPAQASQAPPPVAQAAQPTTSVDTSSWFDQGAGGGQPKDVSSLFADDPGSVPAQASQAPPPVAQAAQPTTSVDTSSWFDQGGGGQPKDVSSLFADGPESVPAQASQAPPPVAQAAQPTTSVDTSSWFDQGAGGGQPKDVSSLFADDPGPVPAQASQAPPPVAQAAQPTTSVDTSSWFDQGGGGGGQPKDVSSLFADDPGSVPAQASQAPPPVAQVGRANGSDHEAGCANGTTNDVSSLFADDASPGLFASVAAPAAPDPFAGPTVSSWFDQT</sequence>
<feature type="compositionally biased region" description="Low complexity" evidence="1">
    <location>
        <begin position="400"/>
        <end position="418"/>
    </location>
</feature>
<feature type="region of interest" description="Disordered" evidence="1">
    <location>
        <begin position="186"/>
        <end position="218"/>
    </location>
</feature>